<evidence type="ECO:0000313" key="3">
    <source>
        <dbReference type="Proteomes" id="UP001175211"/>
    </source>
</evidence>
<evidence type="ECO:0000256" key="1">
    <source>
        <dbReference type="SAM" id="SignalP"/>
    </source>
</evidence>
<reference evidence="2" key="1">
    <citation type="submission" date="2023-06" db="EMBL/GenBank/DDBJ databases">
        <authorList>
            <consortium name="Lawrence Berkeley National Laboratory"/>
            <person name="Ahrendt S."/>
            <person name="Sahu N."/>
            <person name="Indic B."/>
            <person name="Wong-Bajracharya J."/>
            <person name="Merenyi Z."/>
            <person name="Ke H.-M."/>
            <person name="Monk M."/>
            <person name="Kocsube S."/>
            <person name="Drula E."/>
            <person name="Lipzen A."/>
            <person name="Balint B."/>
            <person name="Henrissat B."/>
            <person name="Andreopoulos B."/>
            <person name="Martin F.M."/>
            <person name="Harder C.B."/>
            <person name="Rigling D."/>
            <person name="Ford K.L."/>
            <person name="Foster G.D."/>
            <person name="Pangilinan J."/>
            <person name="Papanicolaou A."/>
            <person name="Barry K."/>
            <person name="LaButti K."/>
            <person name="Viragh M."/>
            <person name="Koriabine M."/>
            <person name="Yan M."/>
            <person name="Riley R."/>
            <person name="Champramary S."/>
            <person name="Plett K.L."/>
            <person name="Tsai I.J."/>
            <person name="Slot J."/>
            <person name="Sipos G."/>
            <person name="Plett J."/>
            <person name="Nagy L.G."/>
            <person name="Grigoriev I.V."/>
        </authorList>
    </citation>
    <scope>NUCLEOTIDE SEQUENCE</scope>
    <source>
        <strain evidence="2">CCBAS 213</strain>
    </source>
</reference>
<dbReference type="AlphaFoldDB" id="A0AA39N792"/>
<name>A0AA39N792_ARMTA</name>
<gene>
    <name evidence="2" type="ORF">EV420DRAFT_1535231</name>
</gene>
<dbReference type="EMBL" id="JAUEPS010000013">
    <property type="protein sequence ID" value="KAK0460128.1"/>
    <property type="molecule type" value="Genomic_DNA"/>
</dbReference>
<proteinExistence type="predicted"/>
<dbReference type="Gene3D" id="2.60.120.260">
    <property type="entry name" value="Galactose-binding domain-like"/>
    <property type="match status" value="2"/>
</dbReference>
<keyword evidence="3" id="KW-1185">Reference proteome</keyword>
<feature type="signal peptide" evidence="1">
    <location>
        <begin position="1"/>
        <end position="28"/>
    </location>
</feature>
<sequence length="389" mass="41358">MNILIVLSSAMFAQVALLLPVFLSVVAGSVLPSTADASADISADVSADAALLHRSLDARAVAPTLDFNDSTWIWTGEPTAHLGVRPFRKRIPSSNRKCPTCATILLSSDDLYTINVNGAEIGSGEGWRTSVVYTVGLNPEGDNVFAIAVNNTIGLAGPLIATILVDYTDGTTETIVTDTTWKTLQTVPPSGWTSPSFDDSRWTAAVAKLPGTQTPWGTPFVLPSAINMTDAHWIWTNETDSNGHDPVGHRAFRDTITSPYGKAAVCGKVVIGADNNYTLFVNGNNIGHGGNWHSMEAYSIPNLDPDVNVFAVDGENAPPVSPAGVIAGILIAYNDGSSETFYTDKTWKTVTGLPDGFEEVGLDDSAWSDASEYGTFLNAHWKNVTVPLA</sequence>
<organism evidence="2 3">
    <name type="scientific">Armillaria tabescens</name>
    <name type="common">Ringless honey mushroom</name>
    <name type="synonym">Agaricus tabescens</name>
    <dbReference type="NCBI Taxonomy" id="1929756"/>
    <lineage>
        <taxon>Eukaryota</taxon>
        <taxon>Fungi</taxon>
        <taxon>Dikarya</taxon>
        <taxon>Basidiomycota</taxon>
        <taxon>Agaricomycotina</taxon>
        <taxon>Agaricomycetes</taxon>
        <taxon>Agaricomycetidae</taxon>
        <taxon>Agaricales</taxon>
        <taxon>Marasmiineae</taxon>
        <taxon>Physalacriaceae</taxon>
        <taxon>Desarmillaria</taxon>
    </lineage>
</organism>
<dbReference type="RefSeq" id="XP_060332254.1">
    <property type="nucleotide sequence ID" value="XM_060472829.1"/>
</dbReference>
<evidence type="ECO:0000313" key="2">
    <source>
        <dbReference type="EMBL" id="KAK0460128.1"/>
    </source>
</evidence>
<comment type="caution">
    <text evidence="2">The sequence shown here is derived from an EMBL/GenBank/DDBJ whole genome shotgun (WGS) entry which is preliminary data.</text>
</comment>
<dbReference type="Proteomes" id="UP001175211">
    <property type="component" value="Unassembled WGS sequence"/>
</dbReference>
<protein>
    <submittedName>
        <fullName evidence="2">Lectin</fullName>
    </submittedName>
</protein>
<feature type="chain" id="PRO_5041382343" evidence="1">
    <location>
        <begin position="29"/>
        <end position="389"/>
    </location>
</feature>
<keyword evidence="1" id="KW-0732">Signal</keyword>
<accession>A0AA39N792</accession>
<dbReference type="GeneID" id="85356377"/>